<dbReference type="OrthoDB" id="9811314at2"/>
<evidence type="ECO:0000256" key="2">
    <source>
        <dbReference type="ARBA" id="ARBA00002184"/>
    </source>
</evidence>
<evidence type="ECO:0000313" key="20">
    <source>
        <dbReference type="Proteomes" id="UP000014115"/>
    </source>
</evidence>
<dbReference type="GO" id="GO:0046872">
    <property type="term" value="F:metal ion binding"/>
    <property type="evidence" value="ECO:0007669"/>
    <property type="project" value="UniProtKB-KW"/>
</dbReference>
<feature type="domain" description="Coenzyme PQQ synthesis protein F-like C-terminal lobe" evidence="18">
    <location>
        <begin position="757"/>
        <end position="856"/>
    </location>
</feature>
<evidence type="ECO:0000256" key="4">
    <source>
        <dbReference type="ARBA" id="ARBA00012449"/>
    </source>
</evidence>
<evidence type="ECO:0000256" key="6">
    <source>
        <dbReference type="ARBA" id="ARBA00022670"/>
    </source>
</evidence>
<evidence type="ECO:0000256" key="14">
    <source>
        <dbReference type="RuleBase" id="RU004447"/>
    </source>
</evidence>
<dbReference type="EC" id="3.4.24.55" evidence="4"/>
<reference evidence="19 20" key="1">
    <citation type="journal article" date="2012" name="J. Bacteriol.">
        <title>Genome Sequence of Idiomarina xiamenensis Type Strain 10-D-4.</title>
        <authorList>
            <person name="Lai Q."/>
            <person name="Wang L."/>
            <person name="Wang W."/>
            <person name="Shao Z."/>
        </authorList>
    </citation>
    <scope>NUCLEOTIDE SEQUENCE [LARGE SCALE GENOMIC DNA]</scope>
    <source>
        <strain evidence="19 20">10-D-4</strain>
    </source>
</reference>
<evidence type="ECO:0000256" key="11">
    <source>
        <dbReference type="ARBA" id="ARBA00029597"/>
    </source>
</evidence>
<comment type="similarity">
    <text evidence="3 14">Belongs to the peptidase M16 family.</text>
</comment>
<feature type="domain" description="Peptidase M16 N-terminal" evidence="15">
    <location>
        <begin position="33"/>
        <end position="159"/>
    </location>
</feature>
<keyword evidence="10" id="KW-0482">Metalloprotease</keyword>
<dbReference type="eggNOG" id="COG1025">
    <property type="taxonomic scope" value="Bacteria"/>
</dbReference>
<dbReference type="GO" id="GO:0006508">
    <property type="term" value="P:proteolysis"/>
    <property type="evidence" value="ECO:0007669"/>
    <property type="project" value="UniProtKB-KW"/>
</dbReference>
<evidence type="ECO:0000256" key="8">
    <source>
        <dbReference type="ARBA" id="ARBA00022801"/>
    </source>
</evidence>
<evidence type="ECO:0000256" key="1">
    <source>
        <dbReference type="ARBA" id="ARBA00001947"/>
    </source>
</evidence>
<dbReference type="Pfam" id="PF05193">
    <property type="entry name" value="Peptidase_M16_C"/>
    <property type="match status" value="1"/>
</dbReference>
<dbReference type="AlphaFoldDB" id="K2KMW9"/>
<dbReference type="Proteomes" id="UP000014115">
    <property type="component" value="Unassembled WGS sequence"/>
</dbReference>
<sequence length="904" mass="103334">MPTAVKSANHEVISSPLDQRQYQLLQLANGLPVTVVHDPKAQQSAAAMAINAGHFDDPQDVQGLAHFLEHMLFLGTQRYPEADDYQQFISQYGGHHNAWTGTEFTNFYFNIDSEQFAPALARFCEFFKQPLFSQHWIEKERQSVESEFRLKQQDELRRLYQVHKVTANPAHPFAKFSVGNLQTLQDTADKTLQQHLQAFFSEHYSANRMSLVLVGPQALEELAQLAQHYFADVANHGREKLTVNEPLYRPEQLATCIYMRPIKVARRLILTFPLPSIDNDYRYKTTSFLAHIIGYEGPGSLYSALRQRQWVTSLSAGGGISGSNFKDFNVNLQLTESGYEQIEAVTRWVLAYIRLIERQGLETWRYQERHNTVALRFRYQEPTRPLDLAAQLAINRFHYSAEDIVYGDYRMDGLNIEQAQQTLALMQVNNLRMTVIANDVPVDQVTPLYDAEYSMVPLTKQQRFALQQVPDDFHAQLPAPNPYIPEDLQAQPLSKADAAKLSHPQALIRQCGLTIWHYQDPDFRVPKGHIYVNFLAANVVKDARHFAIARLWCEMLMDALNEACYDAEVAGLHFNIYPQQTGISVHLTGLSAGLLTLLKQILVAFKHAVLDPSRWQSLKHNLMSNWRSAHTHKPVNQLFAELNHRLQPGCFPLLTLAEAIEDLSFAEFHQTAEQLLQQVEAVALCHGDWQADVATELQQLLAQHVHCNDTRDQLPHVQMLARGEQQETLATQHNDSAIVLYNQGQQDDLHEQTGYMLLNHLLGPDIFTRLRTQQQLGYLVGSSYLPMRRHPGLLIYIQSPSHEPAQLREHISRCLQQLVAELAHLQASEWQDACASICAQINDSDPNLRVRSQRFWGAISLGDECFDRAQQIQQSLQRWDQAALLRFAQQRLLQQPANLWLMSD</sequence>
<dbReference type="PANTHER" id="PTHR43690">
    <property type="entry name" value="NARDILYSIN"/>
    <property type="match status" value="1"/>
</dbReference>
<evidence type="ECO:0000256" key="5">
    <source>
        <dbReference type="ARBA" id="ARBA00017565"/>
    </source>
</evidence>
<dbReference type="InterPro" id="IPR007863">
    <property type="entry name" value="Peptidase_M16_C"/>
</dbReference>
<dbReference type="EMBL" id="AMRG01000007">
    <property type="protein sequence ID" value="EKE83799.1"/>
    <property type="molecule type" value="Genomic_DNA"/>
</dbReference>
<dbReference type="RefSeq" id="WP_008488498.1">
    <property type="nucleotide sequence ID" value="NZ_AMRG01000007.1"/>
</dbReference>
<dbReference type="SUPFAM" id="SSF63411">
    <property type="entry name" value="LuxS/MPP-like metallohydrolase"/>
    <property type="match status" value="4"/>
</dbReference>
<dbReference type="STRING" id="740709.A10D4_06621"/>
<evidence type="ECO:0000313" key="19">
    <source>
        <dbReference type="EMBL" id="EKE83799.1"/>
    </source>
</evidence>
<comment type="cofactor">
    <cofactor evidence="1">
        <name>Zn(2+)</name>
        <dbReference type="ChEBI" id="CHEBI:29105"/>
    </cofactor>
</comment>
<evidence type="ECO:0000259" key="18">
    <source>
        <dbReference type="Pfam" id="PF22456"/>
    </source>
</evidence>
<dbReference type="Pfam" id="PF00675">
    <property type="entry name" value="Peptidase_M16"/>
    <property type="match status" value="1"/>
</dbReference>
<dbReference type="FunFam" id="3.30.830.10:FF:000012">
    <property type="entry name" value="Protease 3"/>
    <property type="match status" value="1"/>
</dbReference>
<dbReference type="PATRIC" id="fig|740709.3.peg.1348"/>
<accession>K2KMW9</accession>
<dbReference type="Gene3D" id="3.30.830.10">
    <property type="entry name" value="Metalloenzyme, LuxS/M16 peptidase-like"/>
    <property type="match status" value="4"/>
</dbReference>
<evidence type="ECO:0000256" key="10">
    <source>
        <dbReference type="ARBA" id="ARBA00023049"/>
    </source>
</evidence>
<evidence type="ECO:0000256" key="7">
    <source>
        <dbReference type="ARBA" id="ARBA00022723"/>
    </source>
</evidence>
<dbReference type="PROSITE" id="PS00143">
    <property type="entry name" value="INSULINASE"/>
    <property type="match status" value="1"/>
</dbReference>
<keyword evidence="7" id="KW-0479">Metal-binding</keyword>
<dbReference type="Pfam" id="PF16187">
    <property type="entry name" value="Peptidase_M16_M"/>
    <property type="match status" value="1"/>
</dbReference>
<evidence type="ECO:0000259" key="17">
    <source>
        <dbReference type="Pfam" id="PF16187"/>
    </source>
</evidence>
<dbReference type="InterPro" id="IPR032632">
    <property type="entry name" value="Peptidase_M16_M"/>
</dbReference>
<dbReference type="InterPro" id="IPR050626">
    <property type="entry name" value="Peptidase_M16"/>
</dbReference>
<dbReference type="InterPro" id="IPR001431">
    <property type="entry name" value="Pept_M16_Zn_BS"/>
</dbReference>
<keyword evidence="9" id="KW-0862">Zinc</keyword>
<dbReference type="InterPro" id="IPR011765">
    <property type="entry name" value="Pept_M16_N"/>
</dbReference>
<evidence type="ECO:0000256" key="9">
    <source>
        <dbReference type="ARBA" id="ARBA00022833"/>
    </source>
</evidence>
<dbReference type="GO" id="GO:0005737">
    <property type="term" value="C:cytoplasm"/>
    <property type="evidence" value="ECO:0007669"/>
    <property type="project" value="UniProtKB-ARBA"/>
</dbReference>
<dbReference type="GO" id="GO:0004222">
    <property type="term" value="F:metalloendopeptidase activity"/>
    <property type="evidence" value="ECO:0007669"/>
    <property type="project" value="UniProtKB-EC"/>
</dbReference>
<keyword evidence="6" id="KW-0645">Protease</keyword>
<evidence type="ECO:0000259" key="16">
    <source>
        <dbReference type="Pfam" id="PF05193"/>
    </source>
</evidence>
<dbReference type="InterPro" id="IPR011249">
    <property type="entry name" value="Metalloenz_LuxS/M16"/>
</dbReference>
<gene>
    <name evidence="19" type="ORF">A10D4_06621</name>
</gene>
<dbReference type="Pfam" id="PF22456">
    <property type="entry name" value="PqqF-like_C_4"/>
    <property type="match status" value="1"/>
</dbReference>
<evidence type="ECO:0000256" key="12">
    <source>
        <dbReference type="ARBA" id="ARBA00031184"/>
    </source>
</evidence>
<evidence type="ECO:0000256" key="3">
    <source>
        <dbReference type="ARBA" id="ARBA00007261"/>
    </source>
</evidence>
<evidence type="ECO:0000256" key="13">
    <source>
        <dbReference type="ARBA" id="ARBA00033450"/>
    </source>
</evidence>
<evidence type="ECO:0000259" key="15">
    <source>
        <dbReference type="Pfam" id="PF00675"/>
    </source>
</evidence>
<keyword evidence="8" id="KW-0378">Hydrolase</keyword>
<name>K2KMW9_9GAMM</name>
<comment type="function">
    <text evidence="2">Endopeptidase that degrades small peptides of less than 7 kDa, such as glucagon and insulin.</text>
</comment>
<dbReference type="PANTHER" id="PTHR43690:SF18">
    <property type="entry name" value="INSULIN-DEGRADING ENZYME-RELATED"/>
    <property type="match status" value="1"/>
</dbReference>
<dbReference type="InterPro" id="IPR054734">
    <property type="entry name" value="PqqF-like_C_4"/>
</dbReference>
<proteinExistence type="inferred from homology"/>
<keyword evidence="20" id="KW-1185">Reference proteome</keyword>
<feature type="domain" description="Peptidase M16 middle/third" evidence="17">
    <location>
        <begin position="377"/>
        <end position="653"/>
    </location>
</feature>
<protein>
    <recommendedName>
        <fullName evidence="5">Protease 3</fullName>
        <ecNumber evidence="4">3.4.24.55</ecNumber>
    </recommendedName>
    <alternativeName>
        <fullName evidence="13">Pitrilysin</fullName>
    </alternativeName>
    <alternativeName>
        <fullName evidence="12">Protease III</fullName>
    </alternativeName>
    <alternativeName>
        <fullName evidence="11">Protease pi</fullName>
    </alternativeName>
</protein>
<organism evidence="19 20">
    <name type="scientific">Idiomarina xiamenensis 10-D-4</name>
    <dbReference type="NCBI Taxonomy" id="740709"/>
    <lineage>
        <taxon>Bacteria</taxon>
        <taxon>Pseudomonadati</taxon>
        <taxon>Pseudomonadota</taxon>
        <taxon>Gammaproteobacteria</taxon>
        <taxon>Alteromonadales</taxon>
        <taxon>Idiomarinaceae</taxon>
        <taxon>Idiomarina</taxon>
    </lineage>
</organism>
<feature type="domain" description="Peptidase M16 C-terminal" evidence="16">
    <location>
        <begin position="194"/>
        <end position="365"/>
    </location>
</feature>
<dbReference type="FunFam" id="3.30.830.10:FF:000005">
    <property type="entry name" value="nardilysin isoform X1"/>
    <property type="match status" value="1"/>
</dbReference>
<comment type="caution">
    <text evidence="19">The sequence shown here is derived from an EMBL/GenBank/DDBJ whole genome shotgun (WGS) entry which is preliminary data.</text>
</comment>